<organism evidence="1 2">
    <name type="scientific">Fusarium venenatum</name>
    <dbReference type="NCBI Taxonomy" id="56646"/>
    <lineage>
        <taxon>Eukaryota</taxon>
        <taxon>Fungi</taxon>
        <taxon>Dikarya</taxon>
        <taxon>Ascomycota</taxon>
        <taxon>Pezizomycotina</taxon>
        <taxon>Sordariomycetes</taxon>
        <taxon>Hypocreomycetidae</taxon>
        <taxon>Hypocreales</taxon>
        <taxon>Nectriaceae</taxon>
        <taxon>Fusarium</taxon>
    </lineage>
</organism>
<dbReference type="Proteomes" id="UP000245910">
    <property type="component" value="Chromosome IIII"/>
</dbReference>
<dbReference type="EMBL" id="LN649232">
    <property type="protein sequence ID" value="CEI41137.1"/>
    <property type="molecule type" value="Genomic_DNA"/>
</dbReference>
<evidence type="ECO:0000313" key="1">
    <source>
        <dbReference type="EMBL" id="CEI41137.1"/>
    </source>
</evidence>
<evidence type="ECO:0000313" key="2">
    <source>
        <dbReference type="Proteomes" id="UP000245910"/>
    </source>
</evidence>
<dbReference type="AlphaFoldDB" id="A0A2L2TK45"/>
<accession>A0A2L2TK45</accession>
<protein>
    <submittedName>
        <fullName evidence="1">Uncharacterized protein</fullName>
    </submittedName>
</protein>
<keyword evidence="2" id="KW-1185">Reference proteome</keyword>
<sequence>MSWPSPFVGWVWVGGVEKKGPFLRSEGGYHSFHDFTLFYIVILRRNGCRCQTVWLNVQ</sequence>
<name>A0A2L2TK45_9HYPO</name>
<reference evidence="2" key="1">
    <citation type="submission" date="2014-10" db="EMBL/GenBank/DDBJ databases">
        <authorList>
            <person name="King R."/>
        </authorList>
    </citation>
    <scope>NUCLEOTIDE SEQUENCE [LARGE SCALE GENOMIC DNA]</scope>
    <source>
        <strain evidence="2">A3/5</strain>
    </source>
</reference>
<proteinExistence type="predicted"/>